<reference evidence="3" key="1">
    <citation type="submission" date="2019-02" db="EMBL/GenBank/DDBJ databases">
        <title>FDA dAtabase for Regulatory Grade micrObial Sequences (FDA-ARGOS): Supporting development and validation of Infectious Disease Dx tests.</title>
        <authorList>
            <person name="Duncan R."/>
            <person name="Fisher C."/>
            <person name="Tallon L."/>
            <person name="Sadzewicz L."/>
            <person name="Sengamalay N."/>
            <person name="Ott S."/>
            <person name="Godinez A."/>
            <person name="Nagaraj S."/>
            <person name="Vavikolanu K."/>
            <person name="Vyas G."/>
            <person name="Nadendla S."/>
            <person name="Aluvathingal J."/>
            <person name="Sichtig H."/>
        </authorList>
    </citation>
    <scope>NUCLEOTIDE SEQUENCE [LARGE SCALE GENOMIC DNA]</scope>
    <source>
        <strain evidence="3">FDAARGOS_360</strain>
    </source>
</reference>
<dbReference type="SUPFAM" id="SSF54719">
    <property type="entry name" value="Fe,Mn superoxide dismutase (SOD), C-terminal domain"/>
    <property type="match status" value="1"/>
</dbReference>
<dbReference type="InterPro" id="IPR047002">
    <property type="entry name" value="Tcp10_C_sf"/>
</dbReference>
<evidence type="ECO:0000313" key="3">
    <source>
        <dbReference type="Proteomes" id="UP000318821"/>
    </source>
</evidence>
<accession>A0A504XT13</accession>
<dbReference type="VEuPathDB" id="TriTrypDB:LdCL_340013100"/>
<dbReference type="PANTHER" id="PTHR42769">
    <property type="entry name" value="SUPEROXIDE DISMUTASE"/>
    <property type="match status" value="1"/>
</dbReference>
<organism evidence="2 3">
    <name type="scientific">Leishmania donovani</name>
    <dbReference type="NCBI Taxonomy" id="5661"/>
    <lineage>
        <taxon>Eukaryota</taxon>
        <taxon>Discoba</taxon>
        <taxon>Euglenozoa</taxon>
        <taxon>Kinetoplastea</taxon>
        <taxon>Metakinetoplastina</taxon>
        <taxon>Trypanosomatida</taxon>
        <taxon>Trypanosomatidae</taxon>
        <taxon>Leishmaniinae</taxon>
        <taxon>Leishmania</taxon>
    </lineage>
</organism>
<dbReference type="InterPro" id="IPR036314">
    <property type="entry name" value="SOD_C_sf"/>
</dbReference>
<dbReference type="AlphaFoldDB" id="A0A504XT13"/>
<dbReference type="Proteomes" id="UP000318821">
    <property type="component" value="Unassembled WGS sequence"/>
</dbReference>
<evidence type="ECO:0000313" key="2">
    <source>
        <dbReference type="EMBL" id="TPP50458.1"/>
    </source>
</evidence>
<gene>
    <name evidence="2" type="ORF">CGC20_2160</name>
</gene>
<dbReference type="GO" id="GO:0004784">
    <property type="term" value="F:superoxide dismutase activity"/>
    <property type="evidence" value="ECO:0007669"/>
    <property type="project" value="TreeGrafter"/>
</dbReference>
<dbReference type="VEuPathDB" id="TriTrypDB:LdBPK_340750.1"/>
<feature type="coiled-coil region" evidence="1">
    <location>
        <begin position="192"/>
        <end position="219"/>
    </location>
</feature>
<dbReference type="EMBL" id="RHLD01000026">
    <property type="protein sequence ID" value="TPP50458.1"/>
    <property type="molecule type" value="Genomic_DNA"/>
</dbReference>
<dbReference type="PANTHER" id="PTHR42769:SF1">
    <property type="entry name" value="MANGANESE_IRON SUPEROXIDE DISMUTASE C-TERMINAL DOMAIN-CONTAINING PROTEIN"/>
    <property type="match status" value="1"/>
</dbReference>
<evidence type="ECO:0000256" key="1">
    <source>
        <dbReference type="SAM" id="Coils"/>
    </source>
</evidence>
<protein>
    <submittedName>
        <fullName evidence="2">Uncharacterized protein</fullName>
    </submittedName>
</protein>
<dbReference type="VEuPathDB" id="TriTrypDB:LDHU3_34.1240"/>
<dbReference type="VEuPathDB" id="TriTrypDB:LdBPK_340760.1"/>
<dbReference type="Gene3D" id="3.55.40.20">
    <property type="entry name" value="Iron/manganese superoxide dismutase, C-terminal domain"/>
    <property type="match status" value="1"/>
</dbReference>
<dbReference type="VEuPathDB" id="TriTrypDB:LDHU3_34.1230"/>
<comment type="caution">
    <text evidence="2">The sequence shown here is derived from an EMBL/GenBank/DDBJ whole genome shotgun (WGS) entry which is preliminary data.</text>
</comment>
<dbReference type="Gene3D" id="2.60.450.20">
    <property type="match status" value="1"/>
</dbReference>
<sequence>MFQKRAVLLLSAQWRPHSEQLKLWIIGSASDVTTLSLARDYVSNLDMGSVLQTFEDGLELTSILPAIKYPLGTHTISKLSAHLEASAGEVSAKELRQLASNISLSPENLEYYDAALSTPGVVAAIRCCLQLADNSELVAFARPFWRGCERALQVSRGLSSQVTQIAADELAFRLSTSNNKEIFFDLTLMESLPLEQKEMEGLVKQLQSATEELKEADLVGLLERIAAPRNSQRYAAWGAAVQKALIEKALSDLGVRDAVAFQRVLEELKRKTPRTQDVVVAAKAARNLRLTPLLEQSELIESLGHIANVSSDDILALLSCSTAKQRESFLLFPDVVAALNRISLADSTTSDLVLLFTFLPSQGSKRAEVVAELQAREPIERGALSADDVIAAFESVASSQEMESLGRVLIRAAQNCEESHLMRLLRCASRHSKVPKGFFRIAGKPIVSAANEKRLSLVNATAWLNFYVDNQIRDDSNGASSNGVVGTAALPNLLLEAIERSYGSVNAFKDSVALHSTGAMSPGRLWIVYTPPISGSEHGAVSLLNLPACRVPLVHGLWPLAVINMTEKRLCEQIACRSGKGGDAVDADNAPAWCHAAQEALSAMNWKFVEMQLTSALAYYSSKVRKQTQREHRKEREHVAAVRAMSQLKDSGAVIHATDWVTITSSNSFVASPASEPNLSAAAAVTSSSSAKTENSALGEANTQTAAVAVPSAEATVTNTASNSAQPADNTAAGAAAAEPRIVQQADGTWEYHYNNGSVTKAYPDGTKVFQTESWTTTVFVNGDTLFEYPNNTSILDRADGVRVTTYADGTKKEERLK</sequence>
<keyword evidence="1" id="KW-0175">Coiled coil</keyword>
<proteinExistence type="predicted"/>
<dbReference type="VEuPathDB" id="TriTrypDB:LdCL_340013000"/>
<name>A0A504XT13_LEIDO</name>